<dbReference type="STRING" id="926561.GCA_000379025_02275"/>
<sequence length="286" mass="32763">MDNFNKKSLYQVMIILLTQTLLLLFITCWNEVELFGVSYDKLLNIIIFVVVGLSILSIIMVAELYKMVEYETEFKIQQVKLKENKKLIDSLRSQKHDFLNHLQTIYGMIQLDKKNQAKDYIKSLNKDLSRINFKEDILSDSILDSILISKKLEASKVGIKFDCRVEVGVEDVNFPIDKLFRVLSNLIDNAIDAVKDAEIKGIIIVKGIDKGEEYLLSVYNSRSVIEDDLKAKIFEAGFSTKGEERGFGLYIIKSLIEEFGGKLKLESKPGYGTEFLCYLKKVSVDR</sequence>
<keyword evidence="6" id="KW-0902">Two-component regulatory system</keyword>
<dbReference type="Pfam" id="PF02518">
    <property type="entry name" value="HATPase_c"/>
    <property type="match status" value="1"/>
</dbReference>
<keyword evidence="5 9" id="KW-0418">Kinase</keyword>
<dbReference type="InterPro" id="IPR036890">
    <property type="entry name" value="HATPase_C_sf"/>
</dbReference>
<dbReference type="InterPro" id="IPR004358">
    <property type="entry name" value="Sig_transdc_His_kin-like_C"/>
</dbReference>
<dbReference type="InterPro" id="IPR005467">
    <property type="entry name" value="His_kinase_dom"/>
</dbReference>
<accession>A0A4R8H183</accession>
<keyword evidence="4" id="KW-0808">Transferase</keyword>
<evidence type="ECO:0000256" key="5">
    <source>
        <dbReference type="ARBA" id="ARBA00022777"/>
    </source>
</evidence>
<dbReference type="Gene3D" id="1.10.287.130">
    <property type="match status" value="1"/>
</dbReference>
<evidence type="ECO:0000256" key="7">
    <source>
        <dbReference type="SAM" id="Phobius"/>
    </source>
</evidence>
<evidence type="ECO:0000313" key="10">
    <source>
        <dbReference type="Proteomes" id="UP000295832"/>
    </source>
</evidence>
<evidence type="ECO:0000256" key="3">
    <source>
        <dbReference type="ARBA" id="ARBA00022553"/>
    </source>
</evidence>
<feature type="transmembrane region" description="Helical" evidence="7">
    <location>
        <begin position="12"/>
        <end position="30"/>
    </location>
</feature>
<dbReference type="InterPro" id="IPR039506">
    <property type="entry name" value="SPOB_a"/>
</dbReference>
<dbReference type="InterPro" id="IPR003594">
    <property type="entry name" value="HATPase_dom"/>
</dbReference>
<evidence type="ECO:0000256" key="1">
    <source>
        <dbReference type="ARBA" id="ARBA00000085"/>
    </source>
</evidence>
<dbReference type="Gene3D" id="3.30.565.10">
    <property type="entry name" value="Histidine kinase-like ATPase, C-terminal domain"/>
    <property type="match status" value="1"/>
</dbReference>
<dbReference type="InterPro" id="IPR016120">
    <property type="entry name" value="Sig_transdc_His_kin_SpoOB"/>
</dbReference>
<dbReference type="Proteomes" id="UP000295832">
    <property type="component" value="Unassembled WGS sequence"/>
</dbReference>
<feature type="domain" description="Histidine kinase" evidence="8">
    <location>
        <begin position="177"/>
        <end position="283"/>
    </location>
</feature>
<dbReference type="EMBL" id="SOEG01000010">
    <property type="protein sequence ID" value="TDX51802.1"/>
    <property type="molecule type" value="Genomic_DNA"/>
</dbReference>
<dbReference type="GO" id="GO:0042802">
    <property type="term" value="F:identical protein binding"/>
    <property type="evidence" value="ECO:0007669"/>
    <property type="project" value="TreeGrafter"/>
</dbReference>
<dbReference type="GO" id="GO:0000155">
    <property type="term" value="F:phosphorelay sensor kinase activity"/>
    <property type="evidence" value="ECO:0007669"/>
    <property type="project" value="InterPro"/>
</dbReference>
<gene>
    <name evidence="9" type="ORF">C7959_11046</name>
</gene>
<dbReference type="Pfam" id="PF14689">
    <property type="entry name" value="SPOB_a"/>
    <property type="match status" value="1"/>
</dbReference>
<dbReference type="SUPFAM" id="SSF55890">
    <property type="entry name" value="Sporulation response regulatory protein Spo0B"/>
    <property type="match status" value="1"/>
</dbReference>
<dbReference type="SMART" id="SM00387">
    <property type="entry name" value="HATPase_c"/>
    <property type="match status" value="1"/>
</dbReference>
<feature type="transmembrane region" description="Helical" evidence="7">
    <location>
        <begin position="42"/>
        <end position="65"/>
    </location>
</feature>
<keyword evidence="10" id="KW-1185">Reference proteome</keyword>
<dbReference type="EC" id="2.7.13.3" evidence="2"/>
<comment type="caution">
    <text evidence="9">The sequence shown here is derived from an EMBL/GenBank/DDBJ whole genome shotgun (WGS) entry which is preliminary data.</text>
</comment>
<reference evidence="9 10" key="1">
    <citation type="submission" date="2019-03" db="EMBL/GenBank/DDBJ databases">
        <title>Subsurface microbial communities from deep shales in Ohio and West Virginia, USA.</title>
        <authorList>
            <person name="Wrighton K."/>
        </authorList>
    </citation>
    <scope>NUCLEOTIDE SEQUENCE [LARGE SCALE GENOMIC DNA]</scope>
    <source>
        <strain evidence="9 10">MSL 6dP</strain>
    </source>
</reference>
<keyword evidence="7" id="KW-1133">Transmembrane helix</keyword>
<keyword evidence="7" id="KW-0812">Transmembrane</keyword>
<organism evidence="9 10">
    <name type="scientific">Orenia marismortui</name>
    <dbReference type="NCBI Taxonomy" id="46469"/>
    <lineage>
        <taxon>Bacteria</taxon>
        <taxon>Bacillati</taxon>
        <taxon>Bacillota</taxon>
        <taxon>Clostridia</taxon>
        <taxon>Halanaerobiales</taxon>
        <taxon>Halobacteroidaceae</taxon>
        <taxon>Orenia</taxon>
    </lineage>
</organism>
<dbReference type="PANTHER" id="PTHR40448">
    <property type="entry name" value="TWO-COMPONENT SENSOR HISTIDINE KINASE"/>
    <property type="match status" value="1"/>
</dbReference>
<proteinExistence type="predicted"/>
<evidence type="ECO:0000256" key="6">
    <source>
        <dbReference type="ARBA" id="ARBA00023012"/>
    </source>
</evidence>
<dbReference type="SUPFAM" id="SSF55874">
    <property type="entry name" value="ATPase domain of HSP90 chaperone/DNA topoisomerase II/histidine kinase"/>
    <property type="match status" value="1"/>
</dbReference>
<protein>
    <recommendedName>
        <fullName evidence="2">histidine kinase</fullName>
        <ecNumber evidence="2">2.7.13.3</ecNumber>
    </recommendedName>
</protein>
<evidence type="ECO:0000256" key="2">
    <source>
        <dbReference type="ARBA" id="ARBA00012438"/>
    </source>
</evidence>
<keyword evidence="3" id="KW-0597">Phosphoprotein</keyword>
<evidence type="ECO:0000259" key="8">
    <source>
        <dbReference type="PROSITE" id="PS50109"/>
    </source>
</evidence>
<name>A0A4R8H183_9FIRM</name>
<keyword evidence="7" id="KW-0472">Membrane</keyword>
<dbReference type="PANTHER" id="PTHR40448:SF1">
    <property type="entry name" value="TWO-COMPONENT SENSOR HISTIDINE KINASE"/>
    <property type="match status" value="1"/>
</dbReference>
<evidence type="ECO:0000313" key="9">
    <source>
        <dbReference type="EMBL" id="TDX51802.1"/>
    </source>
</evidence>
<evidence type="ECO:0000256" key="4">
    <source>
        <dbReference type="ARBA" id="ARBA00022679"/>
    </source>
</evidence>
<dbReference type="PROSITE" id="PS50109">
    <property type="entry name" value="HIS_KIN"/>
    <property type="match status" value="1"/>
</dbReference>
<dbReference type="AlphaFoldDB" id="A0A4R8H183"/>
<dbReference type="PRINTS" id="PR00344">
    <property type="entry name" value="BCTRLSENSOR"/>
</dbReference>
<comment type="catalytic activity">
    <reaction evidence="1">
        <text>ATP + protein L-histidine = ADP + protein N-phospho-L-histidine.</text>
        <dbReference type="EC" id="2.7.13.3"/>
    </reaction>
</comment>